<dbReference type="GO" id="GO:0003676">
    <property type="term" value="F:nucleic acid binding"/>
    <property type="evidence" value="ECO:0007669"/>
    <property type="project" value="InterPro"/>
</dbReference>
<dbReference type="Pfam" id="PF00075">
    <property type="entry name" value="RNase_H"/>
    <property type="match status" value="1"/>
</dbReference>
<keyword evidence="3" id="KW-1185">Reference proteome</keyword>
<organism evidence="2 3">
    <name type="scientific">Eumeta variegata</name>
    <name type="common">Bagworm moth</name>
    <name type="synonym">Eumeta japonica</name>
    <dbReference type="NCBI Taxonomy" id="151549"/>
    <lineage>
        <taxon>Eukaryota</taxon>
        <taxon>Metazoa</taxon>
        <taxon>Ecdysozoa</taxon>
        <taxon>Arthropoda</taxon>
        <taxon>Hexapoda</taxon>
        <taxon>Insecta</taxon>
        <taxon>Pterygota</taxon>
        <taxon>Neoptera</taxon>
        <taxon>Endopterygota</taxon>
        <taxon>Lepidoptera</taxon>
        <taxon>Glossata</taxon>
        <taxon>Ditrysia</taxon>
        <taxon>Tineoidea</taxon>
        <taxon>Psychidae</taxon>
        <taxon>Oiketicinae</taxon>
        <taxon>Eumeta</taxon>
    </lineage>
</organism>
<dbReference type="InterPro" id="IPR036397">
    <property type="entry name" value="RNaseH_sf"/>
</dbReference>
<dbReference type="InterPro" id="IPR002156">
    <property type="entry name" value="RNaseH_domain"/>
</dbReference>
<dbReference type="PROSITE" id="PS50879">
    <property type="entry name" value="RNASE_H_1"/>
    <property type="match status" value="1"/>
</dbReference>
<name>A0A4C1Y9X8_EUMVA</name>
<dbReference type="GO" id="GO:0004523">
    <property type="term" value="F:RNA-DNA hybrid ribonuclease activity"/>
    <property type="evidence" value="ECO:0007669"/>
    <property type="project" value="InterPro"/>
</dbReference>
<evidence type="ECO:0000313" key="3">
    <source>
        <dbReference type="Proteomes" id="UP000299102"/>
    </source>
</evidence>
<dbReference type="Gene3D" id="3.30.420.10">
    <property type="entry name" value="Ribonuclease H-like superfamily/Ribonuclease H"/>
    <property type="match status" value="1"/>
</dbReference>
<dbReference type="OrthoDB" id="411823at2759"/>
<dbReference type="Proteomes" id="UP000299102">
    <property type="component" value="Unassembled WGS sequence"/>
</dbReference>
<comment type="caution">
    <text evidence="2">The sequence shown here is derived from an EMBL/GenBank/DDBJ whole genome shotgun (WGS) entry which is preliminary data.</text>
</comment>
<dbReference type="InterPro" id="IPR012337">
    <property type="entry name" value="RNaseH-like_sf"/>
</dbReference>
<evidence type="ECO:0000259" key="1">
    <source>
        <dbReference type="PROSITE" id="PS50879"/>
    </source>
</evidence>
<protein>
    <recommendedName>
        <fullName evidence="1">RNase H type-1 domain-containing protein</fullName>
    </recommendedName>
</protein>
<evidence type="ECO:0000313" key="2">
    <source>
        <dbReference type="EMBL" id="GBP72826.1"/>
    </source>
</evidence>
<gene>
    <name evidence="2" type="ORF">EVAR_40327_1</name>
</gene>
<dbReference type="SUPFAM" id="SSF53098">
    <property type="entry name" value="Ribonuclease H-like"/>
    <property type="match status" value="1"/>
</dbReference>
<reference evidence="2 3" key="1">
    <citation type="journal article" date="2019" name="Commun. Biol.">
        <title>The bagworm genome reveals a unique fibroin gene that provides high tensile strength.</title>
        <authorList>
            <person name="Kono N."/>
            <person name="Nakamura H."/>
            <person name="Ohtoshi R."/>
            <person name="Tomita M."/>
            <person name="Numata K."/>
            <person name="Arakawa K."/>
        </authorList>
    </citation>
    <scope>NUCLEOTIDE SEQUENCE [LARGE SCALE GENOMIC DNA]</scope>
</reference>
<feature type="domain" description="RNase H type-1" evidence="1">
    <location>
        <begin position="1"/>
        <end position="50"/>
    </location>
</feature>
<proteinExistence type="predicted"/>
<dbReference type="AlphaFoldDB" id="A0A4C1Y9X8"/>
<sequence>MAGRNGIGNSAYRLESFCTVFQAVRLFWVRAHAGTTGNERADEVARNAASKGRRQRIMIAFHFRTPKRRSRRRAWTSGSNDTPRETLVKLPCASFPGWKRRIRTEVSSRYRLRAHYERYRTRGAASWHTAAARPAVGGISTLKCQRPCFVRFFPSRIRLHYPNKAVMGPSTPRIRVDYENLDITGKVKSSIERIDSHRCLWTLATLEESSVPPGRNIDYDSITISDGGRSRLRKSKEVGAGRNYSVTSVAAAPAPPAMIDGLARSQRAEPHATAAHAR</sequence>
<dbReference type="EMBL" id="BGZK01001157">
    <property type="protein sequence ID" value="GBP72826.1"/>
    <property type="molecule type" value="Genomic_DNA"/>
</dbReference>
<accession>A0A4C1Y9X8</accession>